<keyword evidence="1" id="KW-0472">Membrane</keyword>
<keyword evidence="1" id="KW-1133">Transmembrane helix</keyword>
<protein>
    <submittedName>
        <fullName evidence="2">DUF1361 domain-containing protein</fullName>
    </submittedName>
</protein>
<name>A0AAU8JBR1_9CYAN</name>
<dbReference type="RefSeq" id="WP_054464063.1">
    <property type="nucleotide sequence ID" value="NZ_CP159837.1"/>
</dbReference>
<sequence length="282" mass="32766">MLDQGLTWIDYASQAMLSNSRWMTWNTFLALVPLGLSFCLFKPSTSRWFPWAVCLLMGLTFFPNARLVAWFLRHLIPDLGMPYLLGTLLLTVGLMIVDIWVIKRSHSRSLTWWLGFLIFISFLPNAPYVLTDIIHLIDDIREGYSVWIITLALIPLYLIFMIVGFQAYVLSLMHLGEYMQGQGWGRLIFFAEVIIHGLSAIAIYLGRFLRFNSWDIITNTHTLINSVMEELIAKRPVLVMVITFLVISALYWLMKWLTLGVQQLSHHRKKINSQFLLENQKH</sequence>
<feature type="transmembrane region" description="Helical" evidence="1">
    <location>
        <begin position="237"/>
        <end position="254"/>
    </location>
</feature>
<organism evidence="2">
    <name type="scientific">Planktothricoides raciborskii GIHE-MW2</name>
    <dbReference type="NCBI Taxonomy" id="2792601"/>
    <lineage>
        <taxon>Bacteria</taxon>
        <taxon>Bacillati</taxon>
        <taxon>Cyanobacteriota</taxon>
        <taxon>Cyanophyceae</taxon>
        <taxon>Oscillatoriophycideae</taxon>
        <taxon>Oscillatoriales</taxon>
        <taxon>Oscillatoriaceae</taxon>
        <taxon>Planktothricoides</taxon>
    </lineage>
</organism>
<accession>A0AAU8JBR1</accession>
<keyword evidence="1" id="KW-0812">Transmembrane</keyword>
<dbReference type="AlphaFoldDB" id="A0AAU8JBR1"/>
<evidence type="ECO:0000313" key="2">
    <source>
        <dbReference type="EMBL" id="XCM36177.1"/>
    </source>
</evidence>
<feature type="transmembrane region" description="Helical" evidence="1">
    <location>
        <begin position="22"/>
        <end position="41"/>
    </location>
</feature>
<feature type="transmembrane region" description="Helical" evidence="1">
    <location>
        <begin position="48"/>
        <end position="71"/>
    </location>
</feature>
<feature type="transmembrane region" description="Helical" evidence="1">
    <location>
        <begin position="83"/>
        <end position="102"/>
    </location>
</feature>
<proteinExistence type="predicted"/>
<gene>
    <name evidence="2" type="ORF">ABWT76_004916</name>
</gene>
<reference evidence="2" key="1">
    <citation type="submission" date="2024-07" db="EMBL/GenBank/DDBJ databases">
        <authorList>
            <person name="Kim Y.J."/>
            <person name="Jeong J.Y."/>
        </authorList>
    </citation>
    <scope>NUCLEOTIDE SEQUENCE</scope>
    <source>
        <strain evidence="2">GIHE-MW2</strain>
    </source>
</reference>
<dbReference type="EMBL" id="CP159837">
    <property type="protein sequence ID" value="XCM36177.1"/>
    <property type="molecule type" value="Genomic_DNA"/>
</dbReference>
<feature type="transmembrane region" description="Helical" evidence="1">
    <location>
        <begin position="109"/>
        <end position="126"/>
    </location>
</feature>
<feature type="transmembrane region" description="Helical" evidence="1">
    <location>
        <begin position="146"/>
        <end position="172"/>
    </location>
</feature>
<dbReference type="InterPro" id="IPR009793">
    <property type="entry name" value="DUF1361"/>
</dbReference>
<dbReference type="Pfam" id="PF07099">
    <property type="entry name" value="DUF1361"/>
    <property type="match status" value="1"/>
</dbReference>
<evidence type="ECO:0000256" key="1">
    <source>
        <dbReference type="SAM" id="Phobius"/>
    </source>
</evidence>
<feature type="transmembrane region" description="Helical" evidence="1">
    <location>
        <begin position="184"/>
        <end position="205"/>
    </location>
</feature>